<feature type="compositionally biased region" description="Basic residues" evidence="2">
    <location>
        <begin position="211"/>
        <end position="225"/>
    </location>
</feature>
<sequence>MASDRNLREIAECIVATDERTPGFWADLLVEVARIQSVRRRRAATDQTTDTGSSDERLSPSSKPRDRTEELAGAASLAADEKAGAASQEPLPTPEDEPESREALETEPETRGHPDPEPDSSVPHRLFAPGPSRPRPFPQGVLDPPSEGCWQCGGPDHFRRECPRRSEFQAVQMCYRCGRKGRTVRTCPDCREGWLAQGPYVPGRESERPAPPRRRGLPPPMRRREHGYTGEE</sequence>
<dbReference type="SMART" id="SM00343">
    <property type="entry name" value="ZnF_C2HC"/>
    <property type="match status" value="2"/>
</dbReference>
<evidence type="ECO:0000313" key="5">
    <source>
        <dbReference type="Proteomes" id="UP000036403"/>
    </source>
</evidence>
<protein>
    <submittedName>
        <fullName evidence="4">Gag polyprotein ame</fullName>
    </submittedName>
</protein>
<comment type="caution">
    <text evidence="4">The sequence shown here is derived from an EMBL/GenBank/DDBJ whole genome shotgun (WGS) entry which is preliminary data.</text>
</comment>
<evidence type="ECO:0000259" key="3">
    <source>
        <dbReference type="PROSITE" id="PS50158"/>
    </source>
</evidence>
<dbReference type="Proteomes" id="UP000036403">
    <property type="component" value="Unassembled WGS sequence"/>
</dbReference>
<feature type="compositionally biased region" description="Basic and acidic residues" evidence="2">
    <location>
        <begin position="54"/>
        <end position="70"/>
    </location>
</feature>
<dbReference type="PaxDb" id="67767-A0A0J7JYT1"/>
<dbReference type="InterPro" id="IPR036875">
    <property type="entry name" value="Znf_CCHC_sf"/>
</dbReference>
<dbReference type="OrthoDB" id="8066754at2759"/>
<dbReference type="Gene3D" id="4.10.60.10">
    <property type="entry name" value="Zinc finger, CCHC-type"/>
    <property type="match status" value="1"/>
</dbReference>
<organism evidence="4 5">
    <name type="scientific">Lasius niger</name>
    <name type="common">Black garden ant</name>
    <dbReference type="NCBI Taxonomy" id="67767"/>
    <lineage>
        <taxon>Eukaryota</taxon>
        <taxon>Metazoa</taxon>
        <taxon>Ecdysozoa</taxon>
        <taxon>Arthropoda</taxon>
        <taxon>Hexapoda</taxon>
        <taxon>Insecta</taxon>
        <taxon>Pterygota</taxon>
        <taxon>Neoptera</taxon>
        <taxon>Endopterygota</taxon>
        <taxon>Hymenoptera</taxon>
        <taxon>Apocrita</taxon>
        <taxon>Aculeata</taxon>
        <taxon>Formicoidea</taxon>
        <taxon>Formicidae</taxon>
        <taxon>Formicinae</taxon>
        <taxon>Lasius</taxon>
        <taxon>Lasius</taxon>
    </lineage>
</organism>
<evidence type="ECO:0000313" key="4">
    <source>
        <dbReference type="EMBL" id="KMQ83194.1"/>
    </source>
</evidence>
<accession>A0A0J7JYT1</accession>
<keyword evidence="1" id="KW-0863">Zinc-finger</keyword>
<feature type="compositionally biased region" description="Basic and acidic residues" evidence="2">
    <location>
        <begin position="100"/>
        <end position="116"/>
    </location>
</feature>
<reference evidence="4 5" key="1">
    <citation type="submission" date="2015-04" db="EMBL/GenBank/DDBJ databases">
        <title>Lasius niger genome sequencing.</title>
        <authorList>
            <person name="Konorov E.A."/>
            <person name="Nikitin M.A."/>
            <person name="Kirill M.V."/>
            <person name="Chang P."/>
        </authorList>
    </citation>
    <scope>NUCLEOTIDE SEQUENCE [LARGE SCALE GENOMIC DNA]</scope>
    <source>
        <tissue evidence="4">Whole</tissue>
    </source>
</reference>
<feature type="domain" description="CCHC-type" evidence="3">
    <location>
        <begin position="174"/>
        <end position="189"/>
    </location>
</feature>
<dbReference type="InterPro" id="IPR001878">
    <property type="entry name" value="Znf_CCHC"/>
</dbReference>
<dbReference type="EMBL" id="LBMM01020873">
    <property type="protein sequence ID" value="KMQ83194.1"/>
    <property type="molecule type" value="Genomic_DNA"/>
</dbReference>
<feature type="region of interest" description="Disordered" evidence="2">
    <location>
        <begin position="36"/>
        <end position="147"/>
    </location>
</feature>
<feature type="region of interest" description="Disordered" evidence="2">
    <location>
        <begin position="195"/>
        <end position="232"/>
    </location>
</feature>
<proteinExistence type="predicted"/>
<keyword evidence="1" id="KW-0479">Metal-binding</keyword>
<dbReference type="Pfam" id="PF00098">
    <property type="entry name" value="zf-CCHC"/>
    <property type="match status" value="1"/>
</dbReference>
<keyword evidence="1" id="KW-0862">Zinc</keyword>
<gene>
    <name evidence="4" type="ORF">RF55_20668</name>
</gene>
<keyword evidence="5" id="KW-1185">Reference proteome</keyword>
<dbReference type="AlphaFoldDB" id="A0A0J7JYT1"/>
<dbReference type="GO" id="GO:0008270">
    <property type="term" value="F:zinc ion binding"/>
    <property type="evidence" value="ECO:0007669"/>
    <property type="project" value="UniProtKB-KW"/>
</dbReference>
<dbReference type="SUPFAM" id="SSF57756">
    <property type="entry name" value="Retrovirus zinc finger-like domains"/>
    <property type="match status" value="1"/>
</dbReference>
<dbReference type="PROSITE" id="PS50158">
    <property type="entry name" value="ZF_CCHC"/>
    <property type="match status" value="2"/>
</dbReference>
<feature type="domain" description="CCHC-type" evidence="3">
    <location>
        <begin position="149"/>
        <end position="164"/>
    </location>
</feature>
<evidence type="ECO:0000256" key="2">
    <source>
        <dbReference type="SAM" id="MobiDB-lite"/>
    </source>
</evidence>
<dbReference type="GO" id="GO:0003676">
    <property type="term" value="F:nucleic acid binding"/>
    <property type="evidence" value="ECO:0007669"/>
    <property type="project" value="InterPro"/>
</dbReference>
<evidence type="ECO:0000256" key="1">
    <source>
        <dbReference type="PROSITE-ProRule" id="PRU00047"/>
    </source>
</evidence>
<name>A0A0J7JYT1_LASNI</name>